<dbReference type="Pfam" id="PF01061">
    <property type="entry name" value="ABC2_membrane"/>
    <property type="match status" value="1"/>
</dbReference>
<dbReference type="Proteomes" id="UP000029736">
    <property type="component" value="Unassembled WGS sequence"/>
</dbReference>
<evidence type="ECO:0000256" key="9">
    <source>
        <dbReference type="RuleBase" id="RU361157"/>
    </source>
</evidence>
<dbReference type="GO" id="GO:0015920">
    <property type="term" value="P:lipopolysaccharide transport"/>
    <property type="evidence" value="ECO:0007669"/>
    <property type="project" value="TreeGrafter"/>
</dbReference>
<keyword evidence="4 9" id="KW-1003">Cell membrane</keyword>
<comment type="similarity">
    <text evidence="2 9">Belongs to the ABC-2 integral membrane protein family.</text>
</comment>
<keyword evidence="12" id="KW-1185">Reference proteome</keyword>
<dbReference type="PANTHER" id="PTHR30413">
    <property type="entry name" value="INNER MEMBRANE TRANSPORT PERMEASE"/>
    <property type="match status" value="1"/>
</dbReference>
<gene>
    <name evidence="11" type="ORF">IX84_25960</name>
</gene>
<dbReference type="GO" id="GO:0140359">
    <property type="term" value="F:ABC-type transporter activity"/>
    <property type="evidence" value="ECO:0007669"/>
    <property type="project" value="InterPro"/>
</dbReference>
<dbReference type="PROSITE" id="PS51012">
    <property type="entry name" value="ABC_TM2"/>
    <property type="match status" value="1"/>
</dbReference>
<evidence type="ECO:0000256" key="7">
    <source>
        <dbReference type="ARBA" id="ARBA00022989"/>
    </source>
</evidence>
<evidence type="ECO:0000256" key="2">
    <source>
        <dbReference type="ARBA" id="ARBA00007783"/>
    </source>
</evidence>
<comment type="subcellular location">
    <subcellularLocation>
        <location evidence="1">Cell inner membrane</location>
        <topology evidence="1">Multi-pass membrane protein</topology>
    </subcellularLocation>
    <subcellularLocation>
        <location evidence="9">Cell membrane</location>
        <topology evidence="9">Multi-pass membrane protein</topology>
    </subcellularLocation>
</comment>
<keyword evidence="5" id="KW-0997">Cell inner membrane</keyword>
<evidence type="ECO:0000256" key="3">
    <source>
        <dbReference type="ARBA" id="ARBA00022448"/>
    </source>
</evidence>
<keyword evidence="6 9" id="KW-0812">Transmembrane</keyword>
<name>A0A098RZJ1_9BACT</name>
<evidence type="ECO:0000313" key="11">
    <source>
        <dbReference type="EMBL" id="KGE85559.1"/>
    </source>
</evidence>
<sequence length="264" mass="30102">MWKFFRSIRSWWYLVKQLTQVEIIGMYKKSFLGMAWMFILPILAVIIWVVLNGAGVVNPGETDIPYPAYVLLSTSIWGFFLEAYKSTSNLLTKNGRMLIMSEVPFEPLLMQKIVVHLINFIIPFVVNIIVLLAFGVRFSALALLFPISLVPLLMLGMALGMVVAIFRIIMVDVANLIDEGMKLLMFLTPIVYTPKITSNWLEVIVNYNPLTYLIGFSRDLLTSGTFYMPLQYLVFSGISFILMALSFRFLLKSSSIVLERLINN</sequence>
<feature type="domain" description="ABC transmembrane type-2" evidence="10">
    <location>
        <begin position="32"/>
        <end position="253"/>
    </location>
</feature>
<dbReference type="AlphaFoldDB" id="A0A098RZJ1"/>
<feature type="transmembrane region" description="Helical" evidence="9">
    <location>
        <begin position="140"/>
        <end position="166"/>
    </location>
</feature>
<dbReference type="EMBL" id="JPOS01000084">
    <property type="protein sequence ID" value="KGE85559.1"/>
    <property type="molecule type" value="Genomic_DNA"/>
</dbReference>
<keyword evidence="3 9" id="KW-0813">Transport</keyword>
<comment type="caution">
    <text evidence="11">The sequence shown here is derived from an EMBL/GenBank/DDBJ whole genome shotgun (WGS) entry which is preliminary data.</text>
</comment>
<feature type="transmembrane region" description="Helical" evidence="9">
    <location>
        <begin position="66"/>
        <end position="84"/>
    </location>
</feature>
<evidence type="ECO:0000256" key="4">
    <source>
        <dbReference type="ARBA" id="ARBA00022475"/>
    </source>
</evidence>
<evidence type="ECO:0000256" key="1">
    <source>
        <dbReference type="ARBA" id="ARBA00004429"/>
    </source>
</evidence>
<proteinExistence type="inferred from homology"/>
<dbReference type="InterPro" id="IPR047817">
    <property type="entry name" value="ABC2_TM_bact-type"/>
</dbReference>
<comment type="caution">
    <text evidence="9">Lacks conserved residue(s) required for the propagation of feature annotation.</text>
</comment>
<dbReference type="RefSeq" id="WP_044227416.1">
    <property type="nucleotide sequence ID" value="NZ_JBKAGJ010000003.1"/>
</dbReference>
<evidence type="ECO:0000313" key="12">
    <source>
        <dbReference type="Proteomes" id="UP000029736"/>
    </source>
</evidence>
<feature type="transmembrane region" description="Helical" evidence="9">
    <location>
        <begin position="113"/>
        <end position="134"/>
    </location>
</feature>
<evidence type="ECO:0000256" key="5">
    <source>
        <dbReference type="ARBA" id="ARBA00022519"/>
    </source>
</evidence>
<keyword evidence="7 9" id="KW-1133">Transmembrane helix</keyword>
<dbReference type="PANTHER" id="PTHR30413:SF8">
    <property type="entry name" value="TRANSPORT PERMEASE PROTEIN"/>
    <property type="match status" value="1"/>
</dbReference>
<dbReference type="GO" id="GO:0005886">
    <property type="term" value="C:plasma membrane"/>
    <property type="evidence" value="ECO:0007669"/>
    <property type="project" value="UniProtKB-SubCell"/>
</dbReference>
<organism evidence="11 12">
    <name type="scientific">Phaeodactylibacter xiamenensis</name>
    <dbReference type="NCBI Taxonomy" id="1524460"/>
    <lineage>
        <taxon>Bacteria</taxon>
        <taxon>Pseudomonadati</taxon>
        <taxon>Bacteroidota</taxon>
        <taxon>Saprospiria</taxon>
        <taxon>Saprospirales</taxon>
        <taxon>Haliscomenobacteraceae</taxon>
        <taxon>Phaeodactylibacter</taxon>
    </lineage>
</organism>
<dbReference type="OrthoDB" id="9786910at2"/>
<feature type="transmembrane region" description="Helical" evidence="9">
    <location>
        <begin position="230"/>
        <end position="251"/>
    </location>
</feature>
<keyword evidence="8 9" id="KW-0472">Membrane</keyword>
<dbReference type="STRING" id="1524460.IX84_25960"/>
<evidence type="ECO:0000256" key="8">
    <source>
        <dbReference type="ARBA" id="ARBA00023136"/>
    </source>
</evidence>
<reference evidence="11 12" key="1">
    <citation type="journal article" date="2014" name="Int. J. Syst. Evol. Microbiol.">
        <title>Phaeodactylibacter xiamenensis gen. nov., sp. nov., a member of the family Saprospiraceae isolated from the marine alga Phaeodactylum tricornutum.</title>
        <authorList>
            <person name="Chen Z.Jr."/>
            <person name="Lei X."/>
            <person name="Lai Q."/>
            <person name="Li Y."/>
            <person name="Zhang B."/>
            <person name="Zhang J."/>
            <person name="Zhang H."/>
            <person name="Yang L."/>
            <person name="Zheng W."/>
            <person name="Tian Y."/>
            <person name="Yu Z."/>
            <person name="Xu H.Jr."/>
            <person name="Zheng T."/>
        </authorList>
    </citation>
    <scope>NUCLEOTIDE SEQUENCE [LARGE SCALE GENOMIC DNA]</scope>
    <source>
        <strain evidence="11 12">KD52</strain>
    </source>
</reference>
<feature type="transmembrane region" description="Helical" evidence="9">
    <location>
        <begin position="31"/>
        <end position="51"/>
    </location>
</feature>
<evidence type="ECO:0000256" key="6">
    <source>
        <dbReference type="ARBA" id="ARBA00022692"/>
    </source>
</evidence>
<dbReference type="InterPro" id="IPR013525">
    <property type="entry name" value="ABC2_TM"/>
</dbReference>
<evidence type="ECO:0000259" key="10">
    <source>
        <dbReference type="PROSITE" id="PS51012"/>
    </source>
</evidence>
<accession>A0A098RZJ1</accession>
<protein>
    <recommendedName>
        <fullName evidence="9">Transport permease protein</fullName>
    </recommendedName>
</protein>